<feature type="coiled-coil region" evidence="1">
    <location>
        <begin position="225"/>
        <end position="347"/>
    </location>
</feature>
<feature type="chain" id="PRO_5003741790" evidence="2">
    <location>
        <begin position="20"/>
        <end position="542"/>
    </location>
</feature>
<dbReference type="OrthoDB" id="9766361at2"/>
<feature type="signal peptide" evidence="2">
    <location>
        <begin position="1"/>
        <end position="19"/>
    </location>
</feature>
<dbReference type="RefSeq" id="WP_002660250.1">
    <property type="nucleotide sequence ID" value="NZ_JH719942.1"/>
</dbReference>
<dbReference type="AlphaFoldDB" id="J0XZA2"/>
<protein>
    <submittedName>
        <fullName evidence="3">Trypsin-like serine protease with C-terminal PDZ domain</fullName>
    </submittedName>
</protein>
<evidence type="ECO:0000256" key="1">
    <source>
        <dbReference type="SAM" id="Coils"/>
    </source>
</evidence>
<sequence>MKSTLLSLLAALFTLSLNAQTMNTALLSKECKSGVVYISGEANLGTGFLVSEEGHIVTNYHVIEDELYSMEIEFPDGSIYDEYRIVSTDEEHDLALIKVRNFKRNRHTVLSILATNNAADGTEAATIGHPQGSKWSITKGIVSKAIIREDLDYIAQIDVPVNPGNSGGPLFNKNGLVIGVVAARIEKEHIYARDIQNMNLAINAKQLRSFLKGRVRYKTTPPISNQDLTTAVRQLSKEEEEAAKAANLASIEEKKKAEAELIRTSKETQQKLLEEQAKAEKDRILREKELEQQKIENKKWEEQLNAQQRRKLQEQEFQDRMERQKVEAQLERQRIENQREYETLELEQAKFRLKQAKLQQIKDRKNYYASLDGRFGIRLGAGIIYPLGAIEQFSTNQLDEKPLSWQSSASFTYRFDIKNNRATAFGLFGDFGSLNAMAINQIQQQQQLVGIDQRSTNFFYECEAGFLVREWLRLSAGAGKQELYQANYKQTEVYGTGTIGFIMRFGLVELDWNNSIYYGGVFEKPALSSQLSLLLHFKVAKF</sequence>
<evidence type="ECO:0000256" key="2">
    <source>
        <dbReference type="SAM" id="SignalP"/>
    </source>
</evidence>
<keyword evidence="3" id="KW-0645">Protease</keyword>
<dbReference type="PRINTS" id="PR00834">
    <property type="entry name" value="PROTEASES2C"/>
</dbReference>
<keyword evidence="1" id="KW-0175">Coiled coil</keyword>
<dbReference type="Proteomes" id="UP000005113">
    <property type="component" value="Unassembled WGS sequence"/>
</dbReference>
<dbReference type="GO" id="GO:0006508">
    <property type="term" value="P:proteolysis"/>
    <property type="evidence" value="ECO:0007669"/>
    <property type="project" value="UniProtKB-KW"/>
</dbReference>
<dbReference type="Pfam" id="PF13365">
    <property type="entry name" value="Trypsin_2"/>
    <property type="match status" value="1"/>
</dbReference>
<keyword evidence="3" id="KW-0378">Hydrolase</keyword>
<proteinExistence type="predicted"/>
<keyword evidence="2" id="KW-0732">Signal</keyword>
<accession>J0XZA2</accession>
<evidence type="ECO:0000313" key="4">
    <source>
        <dbReference type="Proteomes" id="UP000005113"/>
    </source>
</evidence>
<organism evidence="3 4">
    <name type="scientific">Saprospira grandis DSM 2844</name>
    <dbReference type="NCBI Taxonomy" id="694433"/>
    <lineage>
        <taxon>Bacteria</taxon>
        <taxon>Pseudomonadati</taxon>
        <taxon>Bacteroidota</taxon>
        <taxon>Saprospiria</taxon>
        <taxon>Saprospirales</taxon>
        <taxon>Saprospiraceae</taxon>
        <taxon>Saprospira</taxon>
    </lineage>
</organism>
<dbReference type="HOGENOM" id="CLU_502383_0_0_10"/>
<dbReference type="InterPro" id="IPR001940">
    <property type="entry name" value="Peptidase_S1C"/>
</dbReference>
<reference evidence="4" key="1">
    <citation type="journal article" date="2012" name="Stand. Genomic Sci.">
        <title>Permanent draft genome sequence of the gliding predator Saprospira grandis strain Sa g1 (= HR1).</title>
        <authorList>
            <person name="Mavromatis K."/>
            <person name="Chertkov O."/>
            <person name="Lapidus A."/>
            <person name="Nolan M."/>
            <person name="Lucas S."/>
            <person name="Tice H."/>
            <person name="Del Rio T.G."/>
            <person name="Cheng J.F."/>
            <person name="Han C."/>
            <person name="Tapia R."/>
            <person name="Bruce D."/>
            <person name="Goodwin L.A."/>
            <person name="Pitluck S."/>
            <person name="Huntemann M."/>
            <person name="Liolios K."/>
            <person name="Pagani I."/>
            <person name="Ivanova N."/>
            <person name="Mikhailova N."/>
            <person name="Pati A."/>
            <person name="Chen A."/>
            <person name="Palaniappan K."/>
            <person name="Land M."/>
            <person name="Brambilla E.M."/>
            <person name="Rohde M."/>
            <person name="Spring S."/>
            <person name="Goker M."/>
            <person name="Detter J.C."/>
            <person name="Bristow J."/>
            <person name="Eisen J.A."/>
            <person name="Markowitz V."/>
            <person name="Hugenholtz P."/>
            <person name="Kyrpides N.C."/>
            <person name="Klenk H.P."/>
            <person name="Woyke T."/>
        </authorList>
    </citation>
    <scope>NUCLEOTIDE SEQUENCE [LARGE SCALE GENOMIC DNA]</scope>
    <source>
        <strain evidence="4">DSM 2844</strain>
    </source>
</reference>
<dbReference type="EMBL" id="JH719942">
    <property type="protein sequence ID" value="EJF54516.1"/>
    <property type="molecule type" value="Genomic_DNA"/>
</dbReference>
<name>J0XZA2_9BACT</name>
<dbReference type="PANTHER" id="PTHR43019">
    <property type="entry name" value="SERINE ENDOPROTEASE DEGS"/>
    <property type="match status" value="1"/>
</dbReference>
<dbReference type="GO" id="GO:0004252">
    <property type="term" value="F:serine-type endopeptidase activity"/>
    <property type="evidence" value="ECO:0007669"/>
    <property type="project" value="InterPro"/>
</dbReference>
<dbReference type="PANTHER" id="PTHR43019:SF23">
    <property type="entry name" value="PROTEASE DO-LIKE 5, CHLOROPLASTIC"/>
    <property type="match status" value="1"/>
</dbReference>
<dbReference type="InterPro" id="IPR009003">
    <property type="entry name" value="Peptidase_S1_PA"/>
</dbReference>
<gene>
    <name evidence="3" type="ORF">SapgrDRAFT_2862</name>
</gene>
<dbReference type="SUPFAM" id="SSF50494">
    <property type="entry name" value="Trypsin-like serine proteases"/>
    <property type="match status" value="1"/>
</dbReference>
<evidence type="ECO:0000313" key="3">
    <source>
        <dbReference type="EMBL" id="EJF54516.1"/>
    </source>
</evidence>
<dbReference type="Gene3D" id="2.40.10.120">
    <property type="match status" value="1"/>
</dbReference>